<reference evidence="7" key="1">
    <citation type="submission" date="2016-10" db="EMBL/GenBank/DDBJ databases">
        <authorList>
            <person name="Varghese N."/>
            <person name="Submissions S."/>
        </authorList>
    </citation>
    <scope>NUCLEOTIDE SEQUENCE [LARGE SCALE GENOMIC DNA]</scope>
    <source>
        <strain evidence="7">K1</strain>
    </source>
</reference>
<keyword evidence="1 5" id="KW-0032">Aminotransferase</keyword>
<feature type="binding site" evidence="5">
    <location>
        <begin position="205"/>
        <end position="208"/>
    </location>
    <ligand>
        <name>pyridoxal 5'-phosphate</name>
        <dbReference type="ChEBI" id="CHEBI:597326"/>
    </ligand>
</feature>
<dbReference type="UniPathway" id="UPA00068">
    <property type="reaction ID" value="UER00109"/>
</dbReference>
<dbReference type="InterPro" id="IPR005814">
    <property type="entry name" value="Aminotrans_3"/>
</dbReference>
<feature type="binding site" evidence="5">
    <location>
        <position position="123"/>
    </location>
    <ligand>
        <name>N(2)-acetyl-L-ornithine</name>
        <dbReference type="ChEBI" id="CHEBI:57805"/>
    </ligand>
</feature>
<dbReference type="PROSITE" id="PS00600">
    <property type="entry name" value="AA_TRANSFER_CLASS_3"/>
    <property type="match status" value="1"/>
</dbReference>
<accession>A0A1I0T228</accession>
<dbReference type="GO" id="GO:0005737">
    <property type="term" value="C:cytoplasm"/>
    <property type="evidence" value="ECO:0007669"/>
    <property type="project" value="UniProtKB-SubCell"/>
</dbReference>
<dbReference type="InterPro" id="IPR049704">
    <property type="entry name" value="Aminotrans_3_PPA_site"/>
</dbReference>
<keyword evidence="7" id="KW-1185">Reference proteome</keyword>
<dbReference type="GO" id="GO:0030170">
    <property type="term" value="F:pyridoxal phosphate binding"/>
    <property type="evidence" value="ECO:0007669"/>
    <property type="project" value="InterPro"/>
</dbReference>
<dbReference type="Pfam" id="PF00202">
    <property type="entry name" value="Aminotran_3"/>
    <property type="match status" value="1"/>
</dbReference>
<dbReference type="EC" id="2.6.1.11" evidence="5"/>
<comment type="subunit">
    <text evidence="5">Homodimer.</text>
</comment>
<keyword evidence="2 5" id="KW-0028">Amino-acid biosynthesis</keyword>
<feature type="binding site" evidence="5">
    <location>
        <position position="263"/>
    </location>
    <ligand>
        <name>pyridoxal 5'-phosphate</name>
        <dbReference type="ChEBI" id="CHEBI:597326"/>
    </ligand>
</feature>
<dbReference type="NCBIfam" id="NF002325">
    <property type="entry name" value="PRK01278.1"/>
    <property type="match status" value="1"/>
</dbReference>
<sequence>MIFPTYQRFPITVAKAEGTKIIATDGKQYIDFIAGIAVCNLGHRHPAVQQALAEQLNEVWHVSNLFHLPLQEEVASLLVQHSVGDAVFFCNSGAEANEAAIKLARKHTGRSKIITCEQSFHGRTFATMSATGQAKIHDGFGPLLPTFAYVPFNDIDALEKEMDETVAAVMVEVVQGEGGVVVGEKSFLQAAEQLCQTYGALLIVDEVQTGIGRTGTLFAYEQFHISPDVITVAKGLGSGFPVGAMIGKKHVIPTFSAGVHGSTFGGNALAMAAAKATLNIVTQPSFLQDVREKGTYFHEQLKKVLEHIHIVTHVRGLGLMVGIACNEQVTNILPHIHERGLLVLAAGPNVIRLLPPLTVTKEEIDEAVNILQEALTSYERDFLYV</sequence>
<feature type="binding site" evidence="5">
    <location>
        <position position="120"/>
    </location>
    <ligand>
        <name>pyridoxal 5'-phosphate</name>
        <dbReference type="ChEBI" id="CHEBI:597326"/>
    </ligand>
</feature>
<dbReference type="HAMAP" id="MF_01107">
    <property type="entry name" value="ArgD_aminotrans_3"/>
    <property type="match status" value="1"/>
</dbReference>
<feature type="binding site" evidence="5">
    <location>
        <begin position="93"/>
        <end position="94"/>
    </location>
    <ligand>
        <name>pyridoxal 5'-phosphate</name>
        <dbReference type="ChEBI" id="CHEBI:597326"/>
    </ligand>
</feature>
<dbReference type="FunFam" id="3.40.640.10:FF:000004">
    <property type="entry name" value="Acetylornithine aminotransferase"/>
    <property type="match status" value="1"/>
</dbReference>
<dbReference type="GO" id="GO:0006526">
    <property type="term" value="P:L-arginine biosynthetic process"/>
    <property type="evidence" value="ECO:0007669"/>
    <property type="project" value="UniProtKB-UniRule"/>
</dbReference>
<dbReference type="InterPro" id="IPR015421">
    <property type="entry name" value="PyrdxlP-dep_Trfase_major"/>
</dbReference>
<dbReference type="InterPro" id="IPR004636">
    <property type="entry name" value="AcOrn/SuccOrn_fam"/>
</dbReference>
<feature type="modified residue" description="N6-(pyridoxal phosphate)lysine" evidence="5">
    <location>
        <position position="234"/>
    </location>
</feature>
<evidence type="ECO:0000256" key="3">
    <source>
        <dbReference type="ARBA" id="ARBA00022679"/>
    </source>
</evidence>
<comment type="similarity">
    <text evidence="5">Belongs to the class-III pyridoxal-phosphate-dependent aminotransferase family. ArgD subfamily.</text>
</comment>
<evidence type="ECO:0000313" key="7">
    <source>
        <dbReference type="Proteomes" id="UP000198979"/>
    </source>
</evidence>
<evidence type="ECO:0000313" key="6">
    <source>
        <dbReference type="EMBL" id="SFA45737.1"/>
    </source>
</evidence>
<feature type="binding site" evidence="5">
    <location>
        <position position="262"/>
    </location>
    <ligand>
        <name>N(2)-acetyl-L-ornithine</name>
        <dbReference type="ChEBI" id="CHEBI:57805"/>
    </ligand>
</feature>
<proteinExistence type="inferred from homology"/>
<dbReference type="AlphaFoldDB" id="A0A1I0T228"/>
<dbReference type="NCBIfam" id="TIGR00707">
    <property type="entry name" value="argD"/>
    <property type="match status" value="1"/>
</dbReference>
<dbReference type="Proteomes" id="UP000198979">
    <property type="component" value="Unassembled WGS sequence"/>
</dbReference>
<name>A0A1I0T228_9BACL</name>
<dbReference type="GO" id="GO:0003992">
    <property type="term" value="F:N2-acetyl-L-ornithine:2-oxoglutarate 5-aminotransferase activity"/>
    <property type="evidence" value="ECO:0007669"/>
    <property type="project" value="UniProtKB-UniRule"/>
</dbReference>
<dbReference type="Gene3D" id="3.40.640.10">
    <property type="entry name" value="Type I PLP-dependent aspartate aminotransferase-like (Major domain)"/>
    <property type="match status" value="1"/>
</dbReference>
<comment type="miscellaneous">
    <text evidence="5">May also have succinyldiaminopimelate aminotransferase activity, thus carrying out the corresponding step in lysine biosynthesis.</text>
</comment>
<comment type="catalytic activity">
    <reaction evidence="5">
        <text>N(2)-acetyl-L-ornithine + 2-oxoglutarate = N-acetyl-L-glutamate 5-semialdehyde + L-glutamate</text>
        <dbReference type="Rhea" id="RHEA:18049"/>
        <dbReference type="ChEBI" id="CHEBI:16810"/>
        <dbReference type="ChEBI" id="CHEBI:29123"/>
        <dbReference type="ChEBI" id="CHEBI:29985"/>
        <dbReference type="ChEBI" id="CHEBI:57805"/>
        <dbReference type="EC" id="2.6.1.11"/>
    </reaction>
</comment>
<dbReference type="PANTHER" id="PTHR11986:SF79">
    <property type="entry name" value="ACETYLORNITHINE AMINOTRANSFERASE, MITOCHONDRIAL"/>
    <property type="match status" value="1"/>
</dbReference>
<dbReference type="OrthoDB" id="9807885at2"/>
<keyword evidence="5" id="KW-0963">Cytoplasm</keyword>
<organism evidence="6 7">
    <name type="scientific">Anoxybacillus pushchinoensis</name>
    <dbReference type="NCBI Taxonomy" id="150248"/>
    <lineage>
        <taxon>Bacteria</taxon>
        <taxon>Bacillati</taxon>
        <taxon>Bacillota</taxon>
        <taxon>Bacilli</taxon>
        <taxon>Bacillales</taxon>
        <taxon>Anoxybacillaceae</taxon>
        <taxon>Anoxybacillus</taxon>
    </lineage>
</organism>
<comment type="subcellular location">
    <subcellularLocation>
        <location evidence="5">Cytoplasm</location>
    </subcellularLocation>
</comment>
<evidence type="ECO:0000256" key="4">
    <source>
        <dbReference type="ARBA" id="ARBA00022898"/>
    </source>
</evidence>
<protein>
    <recommendedName>
        <fullName evidence="5">Acetylornithine aminotransferase</fullName>
        <shortName evidence="5">ACOAT</shortName>
        <ecNumber evidence="5">2.6.1.11</ecNumber>
    </recommendedName>
</protein>
<dbReference type="Gene3D" id="3.90.1150.10">
    <property type="entry name" value="Aspartate Aminotransferase, domain 1"/>
    <property type="match status" value="1"/>
</dbReference>
<evidence type="ECO:0000256" key="1">
    <source>
        <dbReference type="ARBA" id="ARBA00022576"/>
    </source>
</evidence>
<evidence type="ECO:0000256" key="5">
    <source>
        <dbReference type="HAMAP-Rule" id="MF_01107"/>
    </source>
</evidence>
<dbReference type="NCBIfam" id="NF002797">
    <property type="entry name" value="PRK02936.1"/>
    <property type="match status" value="1"/>
</dbReference>
<dbReference type="InterPro" id="IPR015424">
    <property type="entry name" value="PyrdxlP-dep_Trfase"/>
</dbReference>
<dbReference type="GO" id="GO:0042802">
    <property type="term" value="F:identical protein binding"/>
    <property type="evidence" value="ECO:0007669"/>
    <property type="project" value="TreeGrafter"/>
</dbReference>
<dbReference type="SUPFAM" id="SSF53383">
    <property type="entry name" value="PLP-dependent transferases"/>
    <property type="match status" value="1"/>
</dbReference>
<keyword evidence="4 5" id="KW-0663">Pyridoxal phosphate</keyword>
<keyword evidence="3 5" id="KW-0808">Transferase</keyword>
<dbReference type="InterPro" id="IPR050103">
    <property type="entry name" value="Class-III_PLP-dep_AT"/>
</dbReference>
<comment type="pathway">
    <text evidence="5">Amino-acid biosynthesis; L-arginine biosynthesis; N(2)-acetyl-L-ornithine from L-glutamate: step 4/4.</text>
</comment>
<dbReference type="STRING" id="150248.SAMN05216169_10126"/>
<dbReference type="RefSeq" id="WP_091701616.1">
    <property type="nucleotide sequence ID" value="NZ_FOJQ01000012.1"/>
</dbReference>
<keyword evidence="5" id="KW-0055">Arginine biosynthesis</keyword>
<dbReference type="PIRSF" id="PIRSF000521">
    <property type="entry name" value="Transaminase_4ab_Lys_Orn"/>
    <property type="match status" value="1"/>
</dbReference>
<dbReference type="InterPro" id="IPR015422">
    <property type="entry name" value="PyrdxlP-dep_Trfase_small"/>
</dbReference>
<dbReference type="PANTHER" id="PTHR11986">
    <property type="entry name" value="AMINOTRANSFERASE CLASS III"/>
    <property type="match status" value="1"/>
</dbReference>
<evidence type="ECO:0000256" key="2">
    <source>
        <dbReference type="ARBA" id="ARBA00022605"/>
    </source>
</evidence>
<gene>
    <name evidence="5" type="primary">argD</name>
    <name evidence="6" type="ORF">SAMN05216169_10126</name>
</gene>
<dbReference type="EMBL" id="FOJQ01000012">
    <property type="protein sequence ID" value="SFA45737.1"/>
    <property type="molecule type" value="Genomic_DNA"/>
</dbReference>
<comment type="cofactor">
    <cofactor evidence="5">
        <name>pyridoxal 5'-phosphate</name>
        <dbReference type="ChEBI" id="CHEBI:597326"/>
    </cofactor>
    <text evidence="5">Binds 1 pyridoxal phosphate per subunit.</text>
</comment>
<dbReference type="CDD" id="cd00610">
    <property type="entry name" value="OAT_like"/>
    <property type="match status" value="1"/>
</dbReference>